<feature type="domain" description="Reverse transcriptase" evidence="1">
    <location>
        <begin position="291"/>
        <end position="560"/>
    </location>
</feature>
<name>A0A8S4QCL4_9NEOP</name>
<evidence type="ECO:0000313" key="3">
    <source>
        <dbReference type="Proteomes" id="UP000838756"/>
    </source>
</evidence>
<comment type="caution">
    <text evidence="2">The sequence shown here is derived from an EMBL/GenBank/DDBJ whole genome shotgun (WGS) entry which is preliminary data.</text>
</comment>
<dbReference type="SUPFAM" id="SSF56672">
    <property type="entry name" value="DNA/RNA polymerases"/>
    <property type="match status" value="1"/>
</dbReference>
<dbReference type="CDD" id="cd01650">
    <property type="entry name" value="RT_nLTR_like"/>
    <property type="match status" value="1"/>
</dbReference>
<dbReference type="Pfam" id="PF00078">
    <property type="entry name" value="RVT_1"/>
    <property type="match status" value="1"/>
</dbReference>
<keyword evidence="3" id="KW-1185">Reference proteome</keyword>
<reference evidence="2" key="1">
    <citation type="submission" date="2022-03" db="EMBL/GenBank/DDBJ databases">
        <authorList>
            <person name="Lindestad O."/>
        </authorList>
    </citation>
    <scope>NUCLEOTIDE SEQUENCE</scope>
</reference>
<feature type="non-terminal residue" evidence="2">
    <location>
        <position position="577"/>
    </location>
</feature>
<evidence type="ECO:0000313" key="2">
    <source>
        <dbReference type="EMBL" id="CAH2208052.1"/>
    </source>
</evidence>
<sequence>WRVDENVTSSDHNTIVFEIQHNRAKGILINRTTRIFNTKKANWSEFHEKLTQFINENKINKDEIEQIDNKTDLDKITASYSNTIVEVCKETIPVKKRKEVLKIPWWNEELATLKKQVATKKRRIRCAAPIRRTKVVDEYLKAKQVYEDKAKEAQTSSWKKFCDQQTKEGVWDNLYRVIGRTEIRQEDLPLAGNTGTCGPMESAKLLADTFYPEDSKKDDTVEHRRIRDAAERVNEGPNEEVMDPPFTMKELQDAAGSFNPKKAPGREGLTPDICLQAIKVDPDAYLALANKCLEIGYFPKIWKIATVVVLRKPGKEDYTNPKAYWPIGLLPVLGKILEKLIINRIKWYILPRLSTRQFGFTPQKSTEDSLYVLLQHIKNKLKEKKLITVVSLDIEGAFDSAWWPAIRVRLAEENCPKNIRKTMDSYLKDRKVCVRYAGEEYAKETTKGCVQGSIGGPILWNILLDPLLKNLENRGDHCQAFADDIVLVFHGDSGLEISLRANATLAHVRDWGVKNKLKFAPHKTKAMTITNRLKYDTPVLRMGGIDIGMSREIKILGLTIDHKLTFNKHIDETCQKV</sequence>
<dbReference type="Proteomes" id="UP000838756">
    <property type="component" value="Unassembled WGS sequence"/>
</dbReference>
<dbReference type="OrthoDB" id="411871at2759"/>
<dbReference type="InterPro" id="IPR043502">
    <property type="entry name" value="DNA/RNA_pol_sf"/>
</dbReference>
<protein>
    <submittedName>
        <fullName evidence="2">Jg10111 protein</fullName>
    </submittedName>
</protein>
<proteinExistence type="predicted"/>
<dbReference type="InterPro" id="IPR000477">
    <property type="entry name" value="RT_dom"/>
</dbReference>
<feature type="non-terminal residue" evidence="2">
    <location>
        <position position="1"/>
    </location>
</feature>
<dbReference type="PROSITE" id="PS50878">
    <property type="entry name" value="RT_POL"/>
    <property type="match status" value="1"/>
</dbReference>
<gene>
    <name evidence="2" type="primary">jg10111</name>
    <name evidence="2" type="ORF">PAEG_LOCUS669</name>
</gene>
<evidence type="ECO:0000259" key="1">
    <source>
        <dbReference type="PROSITE" id="PS50878"/>
    </source>
</evidence>
<accession>A0A8S4QCL4</accession>
<dbReference type="PANTHER" id="PTHR19446">
    <property type="entry name" value="REVERSE TRANSCRIPTASES"/>
    <property type="match status" value="1"/>
</dbReference>
<dbReference type="EMBL" id="CAKXAJ010002083">
    <property type="protein sequence ID" value="CAH2208052.1"/>
    <property type="molecule type" value="Genomic_DNA"/>
</dbReference>
<dbReference type="GO" id="GO:0071897">
    <property type="term" value="P:DNA biosynthetic process"/>
    <property type="evidence" value="ECO:0007669"/>
    <property type="project" value="UniProtKB-ARBA"/>
</dbReference>
<organism evidence="2 3">
    <name type="scientific">Pararge aegeria aegeria</name>
    <dbReference type="NCBI Taxonomy" id="348720"/>
    <lineage>
        <taxon>Eukaryota</taxon>
        <taxon>Metazoa</taxon>
        <taxon>Ecdysozoa</taxon>
        <taxon>Arthropoda</taxon>
        <taxon>Hexapoda</taxon>
        <taxon>Insecta</taxon>
        <taxon>Pterygota</taxon>
        <taxon>Neoptera</taxon>
        <taxon>Endopterygota</taxon>
        <taxon>Lepidoptera</taxon>
        <taxon>Glossata</taxon>
        <taxon>Ditrysia</taxon>
        <taxon>Papilionoidea</taxon>
        <taxon>Nymphalidae</taxon>
        <taxon>Satyrinae</taxon>
        <taxon>Satyrini</taxon>
        <taxon>Parargina</taxon>
        <taxon>Pararge</taxon>
    </lineage>
</organism>
<dbReference type="AlphaFoldDB" id="A0A8S4QCL4"/>